<dbReference type="PANTHER" id="PTHR23151">
    <property type="entry name" value="DIHYDROLIPOAMIDE ACETYL/SUCCINYL-TRANSFERASE-RELATED"/>
    <property type="match status" value="1"/>
</dbReference>
<evidence type="ECO:0000256" key="2">
    <source>
        <dbReference type="ARBA" id="ARBA00022823"/>
    </source>
</evidence>
<dbReference type="FunFam" id="2.40.50.100:FF:000010">
    <property type="entry name" value="Acetyltransferase component of pyruvate dehydrogenase complex"/>
    <property type="match status" value="1"/>
</dbReference>
<feature type="region of interest" description="Disordered" evidence="5">
    <location>
        <begin position="457"/>
        <end position="497"/>
    </location>
</feature>
<dbReference type="PROSITE" id="PS00189">
    <property type="entry name" value="LIPOYL"/>
    <property type="match status" value="1"/>
</dbReference>
<dbReference type="SUPFAM" id="SSF51230">
    <property type="entry name" value="Single hybrid motif"/>
    <property type="match status" value="1"/>
</dbReference>
<feature type="region of interest" description="Disordered" evidence="5">
    <location>
        <begin position="227"/>
        <end position="246"/>
    </location>
</feature>
<dbReference type="Pfam" id="PF02817">
    <property type="entry name" value="E3_binding"/>
    <property type="match status" value="1"/>
</dbReference>
<gene>
    <name evidence="8" type="ORF">WJX81_006580</name>
</gene>
<dbReference type="EC" id="2.3.1.-" evidence="4"/>
<dbReference type="InterPro" id="IPR001078">
    <property type="entry name" value="2-oxoacid_DH_actylTfrase"/>
</dbReference>
<feature type="compositionally biased region" description="Low complexity" evidence="5">
    <location>
        <begin position="237"/>
        <end position="246"/>
    </location>
</feature>
<dbReference type="EMBL" id="JALJOU010000065">
    <property type="protein sequence ID" value="KAK9826444.1"/>
    <property type="molecule type" value="Genomic_DNA"/>
</dbReference>
<dbReference type="InterPro" id="IPR000089">
    <property type="entry name" value="Biotin_lipoyl"/>
</dbReference>
<dbReference type="InterPro" id="IPR004167">
    <property type="entry name" value="PSBD"/>
</dbReference>
<dbReference type="GO" id="GO:0006086">
    <property type="term" value="P:pyruvate decarboxylation to acetyl-CoA"/>
    <property type="evidence" value="ECO:0007669"/>
    <property type="project" value="InterPro"/>
</dbReference>
<proteinExistence type="inferred from homology"/>
<dbReference type="SUPFAM" id="SSF52777">
    <property type="entry name" value="CoA-dependent acyltransferases"/>
    <property type="match status" value="1"/>
</dbReference>
<evidence type="ECO:0000256" key="3">
    <source>
        <dbReference type="ARBA" id="ARBA00022946"/>
    </source>
</evidence>
<keyword evidence="3" id="KW-0809">Transit peptide</keyword>
<dbReference type="SUPFAM" id="SSF47005">
    <property type="entry name" value="Peripheral subunit-binding domain of 2-oxo acid dehydrogenase complex"/>
    <property type="match status" value="1"/>
</dbReference>
<comment type="caution">
    <text evidence="8">The sequence shown here is derived from an EMBL/GenBank/DDBJ whole genome shotgun (WGS) entry which is preliminary data.</text>
</comment>
<protein>
    <recommendedName>
        <fullName evidence="4">Dihydrolipoamide acetyltransferase component of pyruvate dehydrogenase complex</fullName>
        <ecNumber evidence="4">2.3.1.-</ecNumber>
    </recommendedName>
</protein>
<dbReference type="InterPro" id="IPR036625">
    <property type="entry name" value="E3-bd_dom_sf"/>
</dbReference>
<dbReference type="Gene3D" id="4.10.320.10">
    <property type="entry name" value="E3-binding domain"/>
    <property type="match status" value="1"/>
</dbReference>
<dbReference type="InterPro" id="IPR036915">
    <property type="entry name" value="Cyclin-like_sf"/>
</dbReference>
<dbReference type="PANTHER" id="PTHR23151:SF75">
    <property type="entry name" value="DIHYDROLIPOYLLYSINE-RESIDUE ACETYLTRANSFERASE COMPONENT 5 OF PYRUVATE DEHYDROGENASE COMPLEX, CHLOROPLASTIC"/>
    <property type="match status" value="1"/>
</dbReference>
<keyword evidence="4" id="KW-0012">Acyltransferase</keyword>
<dbReference type="Pfam" id="PF00364">
    <property type="entry name" value="Biotin_lipoyl"/>
    <property type="match status" value="1"/>
</dbReference>
<reference evidence="8 9" key="1">
    <citation type="journal article" date="2024" name="Nat. Commun.">
        <title>Phylogenomics reveals the evolutionary origins of lichenization in chlorophyte algae.</title>
        <authorList>
            <person name="Puginier C."/>
            <person name="Libourel C."/>
            <person name="Otte J."/>
            <person name="Skaloud P."/>
            <person name="Haon M."/>
            <person name="Grisel S."/>
            <person name="Petersen M."/>
            <person name="Berrin J.G."/>
            <person name="Delaux P.M."/>
            <person name="Dal Grande F."/>
            <person name="Keller J."/>
        </authorList>
    </citation>
    <scope>NUCLEOTIDE SEQUENCE [LARGE SCALE GENOMIC DNA]</scope>
    <source>
        <strain evidence="8 9">SAG 245.80</strain>
    </source>
</reference>
<evidence type="ECO:0000313" key="9">
    <source>
        <dbReference type="Proteomes" id="UP001445335"/>
    </source>
</evidence>
<organism evidence="8 9">
    <name type="scientific">Elliptochloris bilobata</name>
    <dbReference type="NCBI Taxonomy" id="381761"/>
    <lineage>
        <taxon>Eukaryota</taxon>
        <taxon>Viridiplantae</taxon>
        <taxon>Chlorophyta</taxon>
        <taxon>core chlorophytes</taxon>
        <taxon>Trebouxiophyceae</taxon>
        <taxon>Trebouxiophyceae incertae sedis</taxon>
        <taxon>Elliptochloris clade</taxon>
        <taxon>Elliptochloris</taxon>
    </lineage>
</organism>
<comment type="cofactor">
    <cofactor evidence="4">
        <name>(R)-lipoate</name>
        <dbReference type="ChEBI" id="CHEBI:83088"/>
    </cofactor>
</comment>
<dbReference type="GO" id="GO:0045254">
    <property type="term" value="C:pyruvate dehydrogenase complex"/>
    <property type="evidence" value="ECO:0007669"/>
    <property type="project" value="InterPro"/>
</dbReference>
<feature type="compositionally biased region" description="Pro residues" evidence="5">
    <location>
        <begin position="479"/>
        <end position="491"/>
    </location>
</feature>
<accession>A0AAW1QY30</accession>
<feature type="domain" description="Lipoyl-binding" evidence="6">
    <location>
        <begin position="346"/>
        <end position="421"/>
    </location>
</feature>
<dbReference type="Gene3D" id="2.40.50.100">
    <property type="match status" value="1"/>
</dbReference>
<name>A0AAW1QY30_9CHLO</name>
<comment type="similarity">
    <text evidence="1 4">Belongs to the 2-oxoacid dehydrogenase family.</text>
</comment>
<feature type="domain" description="Peripheral subunit-binding (PSBD)" evidence="7">
    <location>
        <begin position="502"/>
        <end position="539"/>
    </location>
</feature>
<evidence type="ECO:0000256" key="4">
    <source>
        <dbReference type="RuleBase" id="RU003423"/>
    </source>
</evidence>
<keyword evidence="2 4" id="KW-0450">Lipoyl</keyword>
<evidence type="ECO:0000256" key="5">
    <source>
        <dbReference type="SAM" id="MobiDB-lite"/>
    </source>
</evidence>
<dbReference type="AlphaFoldDB" id="A0AAW1QY30"/>
<dbReference type="PROSITE" id="PS51826">
    <property type="entry name" value="PSBD"/>
    <property type="match status" value="1"/>
</dbReference>
<sequence length="808" mass="83953">MIRQTGQIVFKKAHRPAWVTAVMFCRRYYAIKSLQRNDLIIFAIAALHLAGKVEDDQQKLDKVIHSIFMYRYKDDKKTLGLLSEPKYHEELRESVLTAERALLYALGFQLNIEHPHYFAMRVINDLARQDGAVGVFWRDYMAKHVNGPSGNAAVNFLNDSTQQQQHCLLYDLRWIALSAIQASLKESGMINTVPLVDGRAWYKQQLPDPAIPYEVLELISEEMREMYDTSVSQPPDAGGKAAAAAGGSAPARSAAGAHAAAAQTLPRPDAPGQSLAQAARPSAHVPRAATPPQATGALARKAEPLAILGGPPGQQAGAPHSGAGAPAGAFMVGGRANARAAPMCAVKEIFMPALSSTMTEGKIVSWLKGPGDKVSKGESVVVVESDKADMDVESFSEGILGAIVIPEGGVANVGEPIAYIAETADDLEAAKSRGNGAGGNGASTAAPAAPTLPVAEEKKPEPVAAGAVAATPAPAAAAQPPPPPPPPPAAPAPTKRTDGRIIATPYAKKLAKDLGVSLETVAGSGPNGRITASDVEAMKNGGGISVAAPPAAAPAPAAAAPAAAPAPAMAAAAKAAGTTVAELRGKTVPFTSLQMAVSRNMVESLKVPEFRVSYMITTDAFDALYKRLKPKGVTLTALLAKAAGVALASHPLLYASTTADGAGVTYNERINVALAVAMPDGGLITPVIKDADSTDIYQISRNWADLVKRARAKQLAPDEFTSGTFTISNLGNFGADSFDAILPPGTAAILAVGGSKPTVTADAAGRIGVQKQMTVNLTADHRIVYGADAAEFLLTLKSVIENPEQLTL</sequence>
<evidence type="ECO:0000313" key="8">
    <source>
        <dbReference type="EMBL" id="KAK9826444.1"/>
    </source>
</evidence>
<evidence type="ECO:0000259" key="6">
    <source>
        <dbReference type="PROSITE" id="PS50968"/>
    </source>
</evidence>
<feature type="region of interest" description="Disordered" evidence="5">
    <location>
        <begin position="254"/>
        <end position="296"/>
    </location>
</feature>
<dbReference type="InterPro" id="IPR003016">
    <property type="entry name" value="2-oxoA_DH_lipoyl-BS"/>
</dbReference>
<feature type="compositionally biased region" description="Low complexity" evidence="5">
    <location>
        <begin position="462"/>
        <end position="478"/>
    </location>
</feature>
<dbReference type="Gene3D" id="1.10.472.10">
    <property type="entry name" value="Cyclin-like"/>
    <property type="match status" value="2"/>
</dbReference>
<dbReference type="Gene3D" id="3.30.559.10">
    <property type="entry name" value="Chloramphenicol acetyltransferase-like domain"/>
    <property type="match status" value="1"/>
</dbReference>
<keyword evidence="9" id="KW-1185">Reference proteome</keyword>
<evidence type="ECO:0000259" key="7">
    <source>
        <dbReference type="PROSITE" id="PS51826"/>
    </source>
</evidence>
<dbReference type="InterPro" id="IPR045257">
    <property type="entry name" value="E2/Pdx1"/>
</dbReference>
<dbReference type="Pfam" id="PF00198">
    <property type="entry name" value="2-oxoacid_dh"/>
    <property type="match status" value="1"/>
</dbReference>
<dbReference type="SUPFAM" id="SSF47954">
    <property type="entry name" value="Cyclin-like"/>
    <property type="match status" value="2"/>
</dbReference>
<dbReference type="CDD" id="cd06849">
    <property type="entry name" value="lipoyl_domain"/>
    <property type="match status" value="1"/>
</dbReference>
<dbReference type="Pfam" id="PF00134">
    <property type="entry name" value="Cyclin_N"/>
    <property type="match status" value="1"/>
</dbReference>
<dbReference type="InterPro" id="IPR006671">
    <property type="entry name" value="Cyclin_N"/>
</dbReference>
<dbReference type="InterPro" id="IPR023213">
    <property type="entry name" value="CAT-like_dom_sf"/>
</dbReference>
<evidence type="ECO:0000256" key="1">
    <source>
        <dbReference type="ARBA" id="ARBA00007317"/>
    </source>
</evidence>
<keyword evidence="4" id="KW-0808">Transferase</keyword>
<dbReference type="InterPro" id="IPR011053">
    <property type="entry name" value="Single_hybrid_motif"/>
</dbReference>
<dbReference type="PROSITE" id="PS50968">
    <property type="entry name" value="BIOTINYL_LIPOYL"/>
    <property type="match status" value="1"/>
</dbReference>
<dbReference type="GO" id="GO:0004742">
    <property type="term" value="F:dihydrolipoyllysine-residue acetyltransferase activity"/>
    <property type="evidence" value="ECO:0007669"/>
    <property type="project" value="TreeGrafter"/>
</dbReference>
<dbReference type="Proteomes" id="UP001445335">
    <property type="component" value="Unassembled WGS sequence"/>
</dbReference>